<accession>A0A235EZK9</accession>
<comment type="caution">
    <text evidence="1">The sequence shown here is derived from an EMBL/GenBank/DDBJ whole genome shotgun (WGS) entry which is preliminary data.</text>
</comment>
<organism evidence="1 2">
    <name type="scientific">Thauera propionica</name>
    <dbReference type="NCBI Taxonomy" id="2019431"/>
    <lineage>
        <taxon>Bacteria</taxon>
        <taxon>Pseudomonadati</taxon>
        <taxon>Pseudomonadota</taxon>
        <taxon>Betaproteobacteria</taxon>
        <taxon>Rhodocyclales</taxon>
        <taxon>Zoogloeaceae</taxon>
        <taxon>Thauera</taxon>
    </lineage>
</organism>
<dbReference type="EMBL" id="NOIH01000007">
    <property type="protein sequence ID" value="OYD54486.1"/>
    <property type="molecule type" value="Genomic_DNA"/>
</dbReference>
<evidence type="ECO:0000313" key="2">
    <source>
        <dbReference type="Proteomes" id="UP000215181"/>
    </source>
</evidence>
<protein>
    <submittedName>
        <fullName evidence="1">Uncharacterized protein</fullName>
    </submittedName>
</protein>
<evidence type="ECO:0000313" key="1">
    <source>
        <dbReference type="EMBL" id="OYD54486.1"/>
    </source>
</evidence>
<gene>
    <name evidence="1" type="ORF">CGK74_06725</name>
</gene>
<proteinExistence type="predicted"/>
<sequence length="244" mass="27982">MNNKIANYLRGKKENISALYTWGFDETVPQKKFGVVADGTNWLEKTISLKRGLREYLSNNPEAQVDVAHYFITEWGGIKRFSKSKETVEDFSKWQGSQTRPADFKPKYASVSSWSKWLSLMYPSWACIYDSRVAYSINAINYLDGGEQKIFPVPEGRNTRLNIMDISTLLLKQKLKKGGGSNPKDIKKAHFINERDAYLDYLDLMVTVSKELWGDETHIHEVEMLLFALADTVIYEDVLAKACE</sequence>
<dbReference type="Proteomes" id="UP000215181">
    <property type="component" value="Unassembled WGS sequence"/>
</dbReference>
<dbReference type="RefSeq" id="WP_094267722.1">
    <property type="nucleotide sequence ID" value="NZ_NOIH01000007.1"/>
</dbReference>
<name>A0A235EZK9_9RHOO</name>
<keyword evidence="2" id="KW-1185">Reference proteome</keyword>
<dbReference type="AlphaFoldDB" id="A0A235EZK9"/>
<dbReference type="OrthoDB" id="1492854at2"/>
<reference evidence="1 2" key="1">
    <citation type="submission" date="2017-07" db="EMBL/GenBank/DDBJ databases">
        <title>Thauera sp. KNDSS-Mac4 genome sequence and assembly.</title>
        <authorList>
            <person name="Mayilraj S."/>
        </authorList>
    </citation>
    <scope>NUCLEOTIDE SEQUENCE [LARGE SCALE GENOMIC DNA]</scope>
    <source>
        <strain evidence="1 2">KNDSS-Mac4</strain>
    </source>
</reference>